<evidence type="ECO:0000313" key="6">
    <source>
        <dbReference type="EMBL" id="RJE21562.1"/>
    </source>
</evidence>
<dbReference type="PANTHER" id="PTHR48022">
    <property type="entry name" value="PLASTIDIC GLUCOSE TRANSPORTER 4"/>
    <property type="match status" value="1"/>
</dbReference>
<dbReference type="OrthoDB" id="4358694at2759"/>
<name>A0A3A2ZEI0_9EURO</name>
<dbReference type="Pfam" id="PF00083">
    <property type="entry name" value="Sugar_tr"/>
    <property type="match status" value="1"/>
</dbReference>
<dbReference type="SUPFAM" id="SSF103473">
    <property type="entry name" value="MFS general substrate transporter"/>
    <property type="match status" value="1"/>
</dbReference>
<dbReference type="EMBL" id="MVGC01000220">
    <property type="protein sequence ID" value="RJE21562.1"/>
    <property type="molecule type" value="Genomic_DNA"/>
</dbReference>
<keyword evidence="3 5" id="KW-1133">Transmembrane helix</keyword>
<comment type="caution">
    <text evidence="6">The sequence shown here is derived from an EMBL/GenBank/DDBJ whole genome shotgun (WGS) entry which is preliminary data.</text>
</comment>
<accession>A0A3A2ZEI0</accession>
<protein>
    <submittedName>
        <fullName evidence="6">MFS monosaccharide transporter</fullName>
    </submittedName>
</protein>
<dbReference type="PANTHER" id="PTHR48022:SF79">
    <property type="entry name" value="LACTOSE PERMEASE, PUTATIVE (AFU_ORTHOLOGUE AFUA_6G01860)-RELATED"/>
    <property type="match status" value="1"/>
</dbReference>
<keyword evidence="7" id="KW-1185">Reference proteome</keyword>
<evidence type="ECO:0000256" key="5">
    <source>
        <dbReference type="SAM" id="Phobius"/>
    </source>
</evidence>
<organism evidence="6 7">
    <name type="scientific">Aspergillus sclerotialis</name>
    <dbReference type="NCBI Taxonomy" id="2070753"/>
    <lineage>
        <taxon>Eukaryota</taxon>
        <taxon>Fungi</taxon>
        <taxon>Dikarya</taxon>
        <taxon>Ascomycota</taxon>
        <taxon>Pezizomycotina</taxon>
        <taxon>Eurotiomycetes</taxon>
        <taxon>Eurotiomycetidae</taxon>
        <taxon>Eurotiales</taxon>
        <taxon>Aspergillaceae</taxon>
        <taxon>Aspergillus</taxon>
        <taxon>Aspergillus subgen. Polypaecilum</taxon>
    </lineage>
</organism>
<evidence type="ECO:0000256" key="4">
    <source>
        <dbReference type="ARBA" id="ARBA00023136"/>
    </source>
</evidence>
<evidence type="ECO:0000256" key="3">
    <source>
        <dbReference type="ARBA" id="ARBA00022989"/>
    </source>
</evidence>
<sequence length="163" mass="18289">MFSIVAALNATNVVKGPDGEDIAKNPITARAQIAMLFIFGFAYSAGWTPNQAMYPVECLRYESRAKGMGMYNFFVNIAGFYNTFVTEIAFTGAGWKYYFLFIFWDTLEFAIIYFLFVETSKRTLEELTAIFQAKNPVKASKQKAEVVVFDGDVTEVLEKGPSA</sequence>
<feature type="transmembrane region" description="Helical" evidence="5">
    <location>
        <begin position="97"/>
        <end position="116"/>
    </location>
</feature>
<dbReference type="Proteomes" id="UP000266188">
    <property type="component" value="Unassembled WGS sequence"/>
</dbReference>
<evidence type="ECO:0000256" key="1">
    <source>
        <dbReference type="ARBA" id="ARBA00004141"/>
    </source>
</evidence>
<keyword evidence="2 5" id="KW-0812">Transmembrane</keyword>
<feature type="transmembrane region" description="Helical" evidence="5">
    <location>
        <begin position="69"/>
        <end position="91"/>
    </location>
</feature>
<dbReference type="InterPro" id="IPR050360">
    <property type="entry name" value="MFS_Sugar_Transporters"/>
</dbReference>
<comment type="subcellular location">
    <subcellularLocation>
        <location evidence="1">Membrane</location>
        <topology evidence="1">Multi-pass membrane protein</topology>
    </subcellularLocation>
</comment>
<dbReference type="InterPro" id="IPR005828">
    <property type="entry name" value="MFS_sugar_transport-like"/>
</dbReference>
<dbReference type="GO" id="GO:0005351">
    <property type="term" value="F:carbohydrate:proton symporter activity"/>
    <property type="evidence" value="ECO:0007669"/>
    <property type="project" value="TreeGrafter"/>
</dbReference>
<dbReference type="AlphaFoldDB" id="A0A3A2ZEI0"/>
<dbReference type="InterPro" id="IPR036259">
    <property type="entry name" value="MFS_trans_sf"/>
</dbReference>
<dbReference type="GO" id="GO:0016020">
    <property type="term" value="C:membrane"/>
    <property type="evidence" value="ECO:0007669"/>
    <property type="project" value="UniProtKB-SubCell"/>
</dbReference>
<reference evidence="7" key="1">
    <citation type="submission" date="2017-02" db="EMBL/GenBank/DDBJ databases">
        <authorList>
            <person name="Tafer H."/>
            <person name="Lopandic K."/>
        </authorList>
    </citation>
    <scope>NUCLEOTIDE SEQUENCE [LARGE SCALE GENOMIC DNA]</scope>
    <source>
        <strain evidence="7">CBS 366.77</strain>
    </source>
</reference>
<dbReference type="Gene3D" id="1.20.1250.20">
    <property type="entry name" value="MFS general substrate transporter like domains"/>
    <property type="match status" value="1"/>
</dbReference>
<keyword evidence="4 5" id="KW-0472">Membrane</keyword>
<gene>
    <name evidence="6" type="ORF">PHISCL_06107</name>
</gene>
<proteinExistence type="predicted"/>
<evidence type="ECO:0000313" key="7">
    <source>
        <dbReference type="Proteomes" id="UP000266188"/>
    </source>
</evidence>
<feature type="transmembrane region" description="Helical" evidence="5">
    <location>
        <begin position="27"/>
        <end position="48"/>
    </location>
</feature>
<evidence type="ECO:0000256" key="2">
    <source>
        <dbReference type="ARBA" id="ARBA00022692"/>
    </source>
</evidence>